<comment type="caution">
    <text evidence="2">The sequence shown here is derived from an EMBL/GenBank/DDBJ whole genome shotgun (WGS) entry which is preliminary data.</text>
</comment>
<name>A0ABW4T0W4_9ACTN</name>
<dbReference type="InterPro" id="IPR047789">
    <property type="entry name" value="CU044_5270-like"/>
</dbReference>
<dbReference type="EMBL" id="JBHUFV010000036">
    <property type="protein sequence ID" value="MFD1934785.1"/>
    <property type="molecule type" value="Genomic_DNA"/>
</dbReference>
<reference evidence="3" key="1">
    <citation type="journal article" date="2019" name="Int. J. Syst. Evol. Microbiol.">
        <title>The Global Catalogue of Microorganisms (GCM) 10K type strain sequencing project: providing services to taxonomists for standard genome sequencing and annotation.</title>
        <authorList>
            <consortium name="The Broad Institute Genomics Platform"/>
            <consortium name="The Broad Institute Genome Sequencing Center for Infectious Disease"/>
            <person name="Wu L."/>
            <person name="Ma J."/>
        </authorList>
    </citation>
    <scope>NUCLEOTIDE SEQUENCE [LARGE SCALE GENOMIC DNA]</scope>
    <source>
        <strain evidence="3">ICMP 6774ER</strain>
    </source>
</reference>
<evidence type="ECO:0000256" key="1">
    <source>
        <dbReference type="SAM" id="Phobius"/>
    </source>
</evidence>
<proteinExistence type="predicted"/>
<dbReference type="Proteomes" id="UP001597368">
    <property type="component" value="Unassembled WGS sequence"/>
</dbReference>
<evidence type="ECO:0000313" key="2">
    <source>
        <dbReference type="EMBL" id="MFD1934785.1"/>
    </source>
</evidence>
<protein>
    <submittedName>
        <fullName evidence="2">CU044_5270 family protein</fullName>
    </submittedName>
</protein>
<keyword evidence="3" id="KW-1185">Reference proteome</keyword>
<evidence type="ECO:0000313" key="3">
    <source>
        <dbReference type="Proteomes" id="UP001597368"/>
    </source>
</evidence>
<feature type="transmembrane region" description="Helical" evidence="1">
    <location>
        <begin position="51"/>
        <end position="73"/>
    </location>
</feature>
<keyword evidence="1" id="KW-1133">Transmembrane helix</keyword>
<gene>
    <name evidence="2" type="ORF">ACFSKW_25245</name>
</gene>
<organism evidence="2 3">
    <name type="scientific">Nonomuraea mangrovi</name>
    <dbReference type="NCBI Taxonomy" id="2316207"/>
    <lineage>
        <taxon>Bacteria</taxon>
        <taxon>Bacillati</taxon>
        <taxon>Actinomycetota</taxon>
        <taxon>Actinomycetes</taxon>
        <taxon>Streptosporangiales</taxon>
        <taxon>Streptosporangiaceae</taxon>
        <taxon>Nonomuraea</taxon>
    </lineage>
</organism>
<accession>A0ABW4T0W4</accession>
<dbReference type="RefSeq" id="WP_379574877.1">
    <property type="nucleotide sequence ID" value="NZ_JBHUFV010000036.1"/>
</dbReference>
<sequence length="376" mass="39603">MNPIDELRAARPAHLGDVPVDERTRRSELAHAMSPTMSQGTPFRRRTKPRLVWGLGLAGAAAAATAVAVLAAGTGGGTAPRAPSAAPASSAPVKLTAQQVLLVAATSAERQPATSGEFWHTETLGRNLVTAPDGYVMVMEQRNEMWVGKRGQWSRSQYLGAKPATDEDRAKWAAAGSPAEVEIAVPGKPVGRTLPLAANKPYTGHHAGKEVFWLGRNVTLADLAALPDDEVGLKAWLLKYYEGKSTESDAPMAEDAWLFQVTAGLITDMPVSAKVRGAAFRMLAALPSVTAVGEVTDAQGRSGTAIAMETESHTGGADGRKGLLQDRLIIDEQTGVALGRESVVVKPGGFQAGLEPGTVWNSATVVRAEWTDSRTS</sequence>
<keyword evidence="1" id="KW-0812">Transmembrane</keyword>
<dbReference type="NCBIfam" id="NF038083">
    <property type="entry name" value="CU044_5270_fam"/>
    <property type="match status" value="1"/>
</dbReference>
<keyword evidence="1" id="KW-0472">Membrane</keyword>